<gene>
    <name evidence="1" type="ORF">EMK97_16650</name>
</gene>
<organism evidence="1 2">
    <name type="scientific">Litorilituus sediminis</name>
    <dbReference type="NCBI Taxonomy" id="718192"/>
    <lineage>
        <taxon>Bacteria</taxon>
        <taxon>Pseudomonadati</taxon>
        <taxon>Pseudomonadota</taxon>
        <taxon>Gammaproteobacteria</taxon>
        <taxon>Alteromonadales</taxon>
        <taxon>Colwelliaceae</taxon>
        <taxon>Litorilituus</taxon>
    </lineage>
</organism>
<name>A0A4P6P6A5_9GAMM</name>
<dbReference type="Proteomes" id="UP000290244">
    <property type="component" value="Chromosome"/>
</dbReference>
<dbReference type="Pfam" id="PF08747">
    <property type="entry name" value="BrxB"/>
    <property type="match status" value="1"/>
</dbReference>
<dbReference type="EMBL" id="CP034759">
    <property type="protein sequence ID" value="QBG37246.1"/>
    <property type="molecule type" value="Genomic_DNA"/>
</dbReference>
<dbReference type="AlphaFoldDB" id="A0A4P6P6A5"/>
<proteinExistence type="predicted"/>
<protein>
    <submittedName>
        <fullName evidence="1">DUF1788 domain-containing protein</fullName>
    </submittedName>
</protein>
<evidence type="ECO:0000313" key="2">
    <source>
        <dbReference type="Proteomes" id="UP000290244"/>
    </source>
</evidence>
<accession>A0A4P6P6A5</accession>
<dbReference type="KEGG" id="lsd:EMK97_16650"/>
<reference evidence="1 2" key="1">
    <citation type="submission" date="2018-12" db="EMBL/GenBank/DDBJ databases">
        <title>Complete genome of Litorilituus sediminis.</title>
        <authorList>
            <person name="Liu A."/>
            <person name="Rong J."/>
        </authorList>
    </citation>
    <scope>NUCLEOTIDE SEQUENCE [LARGE SCALE GENOMIC DNA]</scope>
    <source>
        <strain evidence="1 2">JCM 17549</strain>
    </source>
</reference>
<evidence type="ECO:0000313" key="1">
    <source>
        <dbReference type="EMBL" id="QBG37246.1"/>
    </source>
</evidence>
<dbReference type="RefSeq" id="WP_130603912.1">
    <property type="nucleotide sequence ID" value="NZ_CP034759.1"/>
</dbReference>
<keyword evidence="2" id="KW-1185">Reference proteome</keyword>
<sequence length="207" mass="23634">MAGKFNSVLTKLNFNEAYTHLTDVLSSQAFTNMEGLNGDIPFHICPFEPSLQSQVNLLVKQVSNYLTDAQVKTLEVNLYDIVVEILKEEGDWEWLLENESTMTKQELKEEIQGIIDTKTVLIPAIVKKMSEIDFDILIITGVGEVYPYIRSSNLLENLQIKAKDKPTLMFYPGQYKHSVEKGTSLILFGTLEDDKYYRAFNILDRAI</sequence>
<dbReference type="OrthoDB" id="1093513at2"/>
<dbReference type="InterPro" id="IPR014858">
    <property type="entry name" value="BrxB"/>
</dbReference>